<dbReference type="Pfam" id="PF03732">
    <property type="entry name" value="Retrotrans_gag"/>
    <property type="match status" value="1"/>
</dbReference>
<dbReference type="GO" id="GO:0008270">
    <property type="term" value="F:zinc ion binding"/>
    <property type="evidence" value="ECO:0007669"/>
    <property type="project" value="UniProtKB-KW"/>
</dbReference>
<keyword evidence="1" id="KW-0863">Zinc-finger</keyword>
<gene>
    <name evidence="4" type="ordered locus">LOC_Os12g24920</name>
</gene>
<evidence type="ECO:0000313" key="4">
    <source>
        <dbReference type="EMBL" id="ABA97988.1"/>
    </source>
</evidence>
<feature type="compositionally biased region" description="Basic and acidic residues" evidence="2">
    <location>
        <begin position="486"/>
        <end position="495"/>
    </location>
</feature>
<reference evidence="4" key="3">
    <citation type="submission" date="2006-01" db="EMBL/GenBank/DDBJ databases">
        <authorList>
            <person name="Buell R."/>
        </authorList>
    </citation>
    <scope>NUCLEOTIDE SEQUENCE</scope>
</reference>
<reference evidence="4" key="1">
    <citation type="journal article" date="2005" name="BMC Biol.">
        <title>The sequence of rice chromosomes 11 and 12, rich in disease resistance genes and recent gene duplications.</title>
        <authorList>
            <consortium name="The rice chromosomes 11 and 12 sequencing consortia"/>
        </authorList>
    </citation>
    <scope>NUCLEOTIDE SEQUENCE [LARGE SCALE GENOMIC DNA]</scope>
</reference>
<dbReference type="GO" id="GO:0003676">
    <property type="term" value="F:nucleic acid binding"/>
    <property type="evidence" value="ECO:0007669"/>
    <property type="project" value="InterPro"/>
</dbReference>
<evidence type="ECO:0000256" key="2">
    <source>
        <dbReference type="SAM" id="MobiDB-lite"/>
    </source>
</evidence>
<dbReference type="AlphaFoldDB" id="Q2QS92"/>
<evidence type="ECO:0000256" key="1">
    <source>
        <dbReference type="PROSITE-ProRule" id="PRU00047"/>
    </source>
</evidence>
<keyword evidence="1" id="KW-0479">Metal-binding</keyword>
<dbReference type="InterPro" id="IPR001878">
    <property type="entry name" value="Znf_CCHC"/>
</dbReference>
<name>Q2QS92_ORYSJ</name>
<dbReference type="InterPro" id="IPR005162">
    <property type="entry name" value="Retrotrans_gag_dom"/>
</dbReference>
<evidence type="ECO:0000259" key="3">
    <source>
        <dbReference type="PROSITE" id="PS50158"/>
    </source>
</evidence>
<dbReference type="PANTHER" id="PTHR33223:SF11">
    <property type="entry name" value="ELEMENT PROTEIN, PUTATIVE-RELATED"/>
    <property type="match status" value="1"/>
</dbReference>
<keyword evidence="1" id="KW-0862">Zinc</keyword>
<reference evidence="4" key="2">
    <citation type="submission" date="2005-04" db="EMBL/GenBank/DDBJ databases">
        <authorList>
            <person name="Buell C.R."/>
            <person name="Wing R.A."/>
            <person name="McCombie W.A."/>
            <person name="Ouyang S."/>
        </authorList>
    </citation>
    <scope>NUCLEOTIDE SEQUENCE</scope>
</reference>
<proteinExistence type="predicted"/>
<dbReference type="InterPro" id="IPR021109">
    <property type="entry name" value="Peptidase_aspartic_dom_sf"/>
</dbReference>
<protein>
    <submittedName>
        <fullName evidence="4">Transposable element protein, putative, Retrotrans_gag</fullName>
    </submittedName>
</protein>
<accession>Q2QS92</accession>
<dbReference type="Gene3D" id="2.40.70.10">
    <property type="entry name" value="Acid Proteases"/>
    <property type="match status" value="1"/>
</dbReference>
<dbReference type="PANTHER" id="PTHR33223">
    <property type="entry name" value="CCHC-TYPE DOMAIN-CONTAINING PROTEIN"/>
    <property type="match status" value="1"/>
</dbReference>
<feature type="domain" description="CCHC-type" evidence="3">
    <location>
        <begin position="307"/>
        <end position="322"/>
    </location>
</feature>
<feature type="region of interest" description="Disordered" evidence="2">
    <location>
        <begin position="461"/>
        <end position="497"/>
    </location>
</feature>
<sequence length="759" mass="86669">MTGFNLPKNFNENPEAFFRSVRPRVIAPQKTLPTDELAVPAPPIFKTMADKTLREFATPSADNVAIGPQINMGDVDFDLKSSLITMVQASPFCGKLKEDANAHLQQFLEICSTYTIKGVSPDTVRLWLFPFSLLGKAKQWFYANRAAVNTWDKCSTTFLSKFFPMGKTNALQGRISSFQQTRDESFPEAWERFQEYVASYPHHGMDDWLILQNFYNGLTPMSRHHLDAAAGGAFFYKTVRGAVDLIEKMVSSMGWSEERLQTCQRGMHTIKETELLAAKLDLLMKRLDDHDKWPQGTVKALDSHITCEVCGGTGHSGNDCPETREEAIYMGNNNNGRIAEDVPVKIRDFFIPVDFVVLDMDMGKETPLILGRPFLSTARAKIDVGTGSIRFHINGKEEKFEFQQRTEQCSMVKIKYGPNPQNIQVVEVEPLKMDSLVKFMQNFLEKETTMPRNRYRRTLVKASTPAKKLEQPAQRKPSSVPKPKKVWKEKTKDAHSITSGDGWKIRALNCKEEILQMNFSEQTKIIFLMKIHCATTALTVGIQRSKVRPVGPTRGLAEPDRQQSDASLFEVTASGPHRMRRRLSRLFKWSGSSSSHHDESSAHSSADVSMEDAEAPRLLVNDTNLDLVDDWERQAYNVMSDREYAHMREYSPELLKKIGMDVDFCAIWKAVGWQRFAVTIKESRAGGAYRETRNIAWNERESSPSSTPMQMYEMGKIRYNLPEHRAQTQEWQQNIDARFANINKMMQQQHDDLQAYFRF</sequence>
<dbReference type="EMBL" id="DP000011">
    <property type="protein sequence ID" value="ABA97988.1"/>
    <property type="molecule type" value="Genomic_DNA"/>
</dbReference>
<dbReference type="PROSITE" id="PS50158">
    <property type="entry name" value="ZF_CCHC"/>
    <property type="match status" value="1"/>
</dbReference>
<organism evidence="4">
    <name type="scientific">Oryza sativa subsp. japonica</name>
    <name type="common">Rice</name>
    <dbReference type="NCBI Taxonomy" id="39947"/>
    <lineage>
        <taxon>Eukaryota</taxon>
        <taxon>Viridiplantae</taxon>
        <taxon>Streptophyta</taxon>
        <taxon>Embryophyta</taxon>
        <taxon>Tracheophyta</taxon>
        <taxon>Spermatophyta</taxon>
        <taxon>Magnoliopsida</taxon>
        <taxon>Liliopsida</taxon>
        <taxon>Poales</taxon>
        <taxon>Poaceae</taxon>
        <taxon>BOP clade</taxon>
        <taxon>Oryzoideae</taxon>
        <taxon>Oryzeae</taxon>
        <taxon>Oryzinae</taxon>
        <taxon>Oryza</taxon>
        <taxon>Oryza sativa</taxon>
    </lineage>
</organism>